<dbReference type="PROSITE" id="PS51257">
    <property type="entry name" value="PROKAR_LIPOPROTEIN"/>
    <property type="match status" value="1"/>
</dbReference>
<evidence type="ECO:0000313" key="1">
    <source>
        <dbReference type="EMBL" id="OCX73434.1"/>
    </source>
</evidence>
<dbReference type="AlphaFoldDB" id="A0A1C2IMY3"/>
<gene>
    <name evidence="1" type="ORF">A6P07_08505</name>
</gene>
<evidence type="ECO:0008006" key="3">
    <source>
        <dbReference type="Google" id="ProtNLM"/>
    </source>
</evidence>
<accession>A0A1C2IMY3</accession>
<sequence length="131" mass="14439">MTPTMKQTKEIQMNTKLTGIATIVTVLALAGCAHSGPHGGHTEKWYEQHTAARHAENKWCAGQSISVQVHSKSCERSGQAETVVTLHRGVEQSTRNLCTQPGLEQSFGPKLYQQDCPGYNLQEHKITKLRG</sequence>
<evidence type="ECO:0000313" key="2">
    <source>
        <dbReference type="Proteomes" id="UP000094893"/>
    </source>
</evidence>
<comment type="caution">
    <text evidence="1">The sequence shown here is derived from an EMBL/GenBank/DDBJ whole genome shotgun (WGS) entry which is preliminary data.</text>
</comment>
<protein>
    <recommendedName>
        <fullName evidence="3">Lipoprotein</fullName>
    </recommendedName>
</protein>
<reference evidence="1 2" key="1">
    <citation type="journal article" date="2016" name="Int. J. Mol. Sci.">
        <title>Comparative genomics of the extreme acidophile Acidithiobacillus thiooxidans reveals intraspecific divergence and niche adaptation.</title>
        <authorList>
            <person name="Zhang X."/>
            <person name="Feng X."/>
            <person name="Tao J."/>
            <person name="Ma L."/>
            <person name="Xiao Y."/>
            <person name="Liang Y."/>
            <person name="Liu X."/>
            <person name="Yin H."/>
        </authorList>
    </citation>
    <scope>NUCLEOTIDE SEQUENCE [LARGE SCALE GENOMIC DNA]</scope>
    <source>
        <strain evidence="1 2">A02</strain>
    </source>
</reference>
<name>A0A1C2IMY3_ACITH</name>
<proteinExistence type="predicted"/>
<organism evidence="1 2">
    <name type="scientific">Acidithiobacillus thiooxidans</name>
    <name type="common">Thiobacillus thiooxidans</name>
    <dbReference type="NCBI Taxonomy" id="930"/>
    <lineage>
        <taxon>Bacteria</taxon>
        <taxon>Pseudomonadati</taxon>
        <taxon>Pseudomonadota</taxon>
        <taxon>Acidithiobacillia</taxon>
        <taxon>Acidithiobacillales</taxon>
        <taxon>Acidithiobacillaceae</taxon>
        <taxon>Acidithiobacillus</taxon>
    </lineage>
</organism>
<dbReference type="Proteomes" id="UP000094893">
    <property type="component" value="Unassembled WGS sequence"/>
</dbReference>
<dbReference type="EMBL" id="LWSA01000105">
    <property type="protein sequence ID" value="OCX73434.1"/>
    <property type="molecule type" value="Genomic_DNA"/>
</dbReference>